<name>A0AAX3RN54_BACIU</name>
<evidence type="ECO:0000313" key="2">
    <source>
        <dbReference type="EMBL" id="WEY84184.1"/>
    </source>
</evidence>
<keyword evidence="1" id="KW-0233">DNA recombination</keyword>
<dbReference type="GO" id="GO:0003677">
    <property type="term" value="F:DNA binding"/>
    <property type="evidence" value="ECO:0007669"/>
    <property type="project" value="InterPro"/>
</dbReference>
<dbReference type="GO" id="GO:0006310">
    <property type="term" value="P:DNA recombination"/>
    <property type="evidence" value="ECO:0007669"/>
    <property type="project" value="UniProtKB-KW"/>
</dbReference>
<dbReference type="EMBL" id="CP120576">
    <property type="protein sequence ID" value="WEY84184.1"/>
    <property type="molecule type" value="Genomic_DNA"/>
</dbReference>
<dbReference type="InterPro" id="IPR011010">
    <property type="entry name" value="DNA_brk_join_enz"/>
</dbReference>
<evidence type="ECO:0008006" key="3">
    <source>
        <dbReference type="Google" id="ProtNLM"/>
    </source>
</evidence>
<dbReference type="InterPro" id="IPR013762">
    <property type="entry name" value="Integrase-like_cat_sf"/>
</dbReference>
<gene>
    <name evidence="2" type="ORF">P5633_17970</name>
</gene>
<dbReference type="Gene3D" id="1.10.443.10">
    <property type="entry name" value="Intergrase catalytic core"/>
    <property type="match status" value="1"/>
</dbReference>
<proteinExistence type="predicted"/>
<evidence type="ECO:0000256" key="1">
    <source>
        <dbReference type="ARBA" id="ARBA00023172"/>
    </source>
</evidence>
<dbReference type="AlphaFoldDB" id="A0AAX3RN54"/>
<organism evidence="2">
    <name type="scientific">Bacillus subtilis</name>
    <dbReference type="NCBI Taxonomy" id="1423"/>
    <lineage>
        <taxon>Bacteria</taxon>
        <taxon>Bacillati</taxon>
        <taxon>Bacillota</taxon>
        <taxon>Bacilli</taxon>
        <taxon>Bacillales</taxon>
        <taxon>Bacillaceae</taxon>
        <taxon>Bacillus</taxon>
    </lineage>
</organism>
<accession>A0AAX3RN54</accession>
<sequence>MIKDDPMEGLSSPEAENKEMNFLESEKAAECIKVLYEIDIKCRLYYLAALIGGLRRREALACEWHLDIDWDKGRIYVNRSISKTINGEPHVKVPKSKSSQRFVKMPDFYMDELAKYYRI</sequence>
<dbReference type="SUPFAM" id="SSF56349">
    <property type="entry name" value="DNA breaking-rejoining enzymes"/>
    <property type="match status" value="1"/>
</dbReference>
<protein>
    <recommendedName>
        <fullName evidence="3">Tyr recombinase domain-containing protein</fullName>
    </recommendedName>
</protein>
<dbReference type="RefSeq" id="WP_224588916.1">
    <property type="nucleotide sequence ID" value="NZ_CP103352.1"/>
</dbReference>
<dbReference type="GO" id="GO:0015074">
    <property type="term" value="P:DNA integration"/>
    <property type="evidence" value="ECO:0007669"/>
    <property type="project" value="InterPro"/>
</dbReference>
<reference evidence="2" key="1">
    <citation type="submission" date="2023-03" db="EMBL/GenBank/DDBJ databases">
        <title>Complete genome sequences of 52 Bacillus and Priestia strains isolated from West-African fermentations and 26 reference strains from the DSMZ collection.</title>
        <authorList>
            <person name="Wiedenbein E.S."/>
            <person name="Canoy T.S."/>
            <person name="Hui Y."/>
            <person name="Parkouda C."/>
            <person name="Dawende C."/>
            <person name="Ametefe E."/>
            <person name="Jespersen L."/>
            <person name="Nielsen D.S."/>
        </authorList>
    </citation>
    <scope>NUCLEOTIDE SEQUENCE</scope>
    <source>
        <strain evidence="2">PRO56</strain>
    </source>
</reference>